<feature type="domain" description="HTH luxR-type" evidence="4">
    <location>
        <begin position="465"/>
        <end position="530"/>
    </location>
</feature>
<dbReference type="PANTHER" id="PTHR44688:SF16">
    <property type="entry name" value="DNA-BINDING TRANSCRIPTIONAL ACTIVATOR DEVR_DOSR"/>
    <property type="match status" value="1"/>
</dbReference>
<dbReference type="PROSITE" id="PS50043">
    <property type="entry name" value="HTH_LUXR_2"/>
    <property type="match status" value="1"/>
</dbReference>
<evidence type="ECO:0000313" key="5">
    <source>
        <dbReference type="EMBL" id="TFU32398.1"/>
    </source>
</evidence>
<evidence type="ECO:0000256" key="3">
    <source>
        <dbReference type="ARBA" id="ARBA00023163"/>
    </source>
</evidence>
<organism evidence="5 6">
    <name type="scientific">Microbacterium paludicola</name>
    <dbReference type="NCBI Taxonomy" id="300019"/>
    <lineage>
        <taxon>Bacteria</taxon>
        <taxon>Bacillati</taxon>
        <taxon>Actinomycetota</taxon>
        <taxon>Actinomycetes</taxon>
        <taxon>Micrococcales</taxon>
        <taxon>Microbacteriaceae</taxon>
        <taxon>Microbacterium</taxon>
    </lineage>
</organism>
<dbReference type="PANTHER" id="PTHR44688">
    <property type="entry name" value="DNA-BINDING TRANSCRIPTIONAL ACTIVATOR DEVR_DOSR"/>
    <property type="match status" value="1"/>
</dbReference>
<keyword evidence="2" id="KW-0238">DNA-binding</keyword>
<dbReference type="GO" id="GO:0006355">
    <property type="term" value="P:regulation of DNA-templated transcription"/>
    <property type="evidence" value="ECO:0007669"/>
    <property type="project" value="InterPro"/>
</dbReference>
<sequence>MSATRRPGASDSGTEGDSKRARITREVFAALARGDWGGAADLVEMNWAALIVRDVSVIEVVADAMPESVRTARPAWAVARSYARHLRLDPAVRPLVFADSAPDPQPHHSPAERAVLWTSRAAGARTSGDILAAIRAVERAREAAELVAREDTAAAQVLPTVMFQWIQTYVLAGRFDQAMPLLSETFERAGEVGNARAQFDVAGVLGWVHSLSGLGRVADDWLGQQRRIGEEHPGLISPYVHGQLGQAVRAWDSVDLAAGLNRIEGISLSEAGEMLPFVAGSRTLIKARTEQTPPVALLGEFDTITAAYPAALLDSPFIAGHNRLVRSDILRLAGDSAAVVRMYADEEIAAGTFDATVLAHAYLLLDVPHRAREYAHRAMDEPNTWPCIQPIGHVLLAALDLRDGATSDAAAHVAQAADIGFEHDSFMSFAVLPHEDLRGIVPLAGDRLAARIAPIMDSGLRLPPPLQRRVTLTPQEQRVIHRLVRDLTEQELADALGISRSTARGHLQSLYRKFDVSDRTALRAAARREGYM</sequence>
<accession>A0A4Y9FT37</accession>
<keyword evidence="6" id="KW-1185">Reference proteome</keyword>
<comment type="caution">
    <text evidence="5">The sequence shown here is derived from an EMBL/GenBank/DDBJ whole genome shotgun (WGS) entry which is preliminary data.</text>
</comment>
<dbReference type="SMART" id="SM00421">
    <property type="entry name" value="HTH_LUXR"/>
    <property type="match status" value="1"/>
</dbReference>
<dbReference type="InterPro" id="IPR000792">
    <property type="entry name" value="Tscrpt_reg_LuxR_C"/>
</dbReference>
<keyword evidence="3" id="KW-0804">Transcription</keyword>
<evidence type="ECO:0000256" key="1">
    <source>
        <dbReference type="ARBA" id="ARBA00023015"/>
    </source>
</evidence>
<gene>
    <name evidence="5" type="ORF">E4U02_10680</name>
</gene>
<reference evidence="5 6" key="1">
    <citation type="submission" date="2019-03" db="EMBL/GenBank/DDBJ databases">
        <title>Diversity of the mouse oral microbiome.</title>
        <authorList>
            <person name="Joseph S."/>
            <person name="Aduse-Opoku J."/>
            <person name="Curtis M."/>
            <person name="Wade W."/>
            <person name="Hashim A."/>
        </authorList>
    </citation>
    <scope>NUCLEOTIDE SEQUENCE [LARGE SCALE GENOMIC DNA]</scope>
    <source>
        <strain evidence="5 6">P1012</strain>
    </source>
</reference>
<dbReference type="RefSeq" id="WP_135114828.1">
    <property type="nucleotide sequence ID" value="NZ_JADGLL010000026.1"/>
</dbReference>
<name>A0A4Y9FT37_9MICO</name>
<dbReference type="Gene3D" id="1.10.10.10">
    <property type="entry name" value="Winged helix-like DNA-binding domain superfamily/Winged helix DNA-binding domain"/>
    <property type="match status" value="1"/>
</dbReference>
<dbReference type="InterPro" id="IPR036388">
    <property type="entry name" value="WH-like_DNA-bd_sf"/>
</dbReference>
<dbReference type="OrthoDB" id="3178268at2"/>
<dbReference type="SUPFAM" id="SSF46894">
    <property type="entry name" value="C-terminal effector domain of the bipartite response regulators"/>
    <property type="match status" value="1"/>
</dbReference>
<dbReference type="GO" id="GO:0003677">
    <property type="term" value="F:DNA binding"/>
    <property type="evidence" value="ECO:0007669"/>
    <property type="project" value="UniProtKB-KW"/>
</dbReference>
<dbReference type="EMBL" id="SPQB01000026">
    <property type="protein sequence ID" value="TFU32398.1"/>
    <property type="molecule type" value="Genomic_DNA"/>
</dbReference>
<evidence type="ECO:0000259" key="4">
    <source>
        <dbReference type="PROSITE" id="PS50043"/>
    </source>
</evidence>
<dbReference type="Proteomes" id="UP000298358">
    <property type="component" value="Unassembled WGS sequence"/>
</dbReference>
<proteinExistence type="predicted"/>
<dbReference type="AlphaFoldDB" id="A0A4Y9FT37"/>
<protein>
    <submittedName>
        <fullName evidence="5">Response regulator transcription factor</fullName>
    </submittedName>
</protein>
<evidence type="ECO:0000256" key="2">
    <source>
        <dbReference type="ARBA" id="ARBA00023125"/>
    </source>
</evidence>
<dbReference type="InterPro" id="IPR016032">
    <property type="entry name" value="Sig_transdc_resp-reg_C-effctor"/>
</dbReference>
<evidence type="ECO:0000313" key="6">
    <source>
        <dbReference type="Proteomes" id="UP000298358"/>
    </source>
</evidence>
<keyword evidence="1" id="KW-0805">Transcription regulation</keyword>
<dbReference type="Pfam" id="PF00196">
    <property type="entry name" value="GerE"/>
    <property type="match status" value="1"/>
</dbReference>